<protein>
    <recommendedName>
        <fullName evidence="3">VPS9 domain-containing protein</fullName>
    </recommendedName>
</protein>
<dbReference type="InParanoid" id="T1EV89"/>
<dbReference type="Pfam" id="PF02204">
    <property type="entry name" value="VPS9"/>
    <property type="match status" value="1"/>
</dbReference>
<organism evidence="5 6">
    <name type="scientific">Helobdella robusta</name>
    <name type="common">Californian leech</name>
    <dbReference type="NCBI Taxonomy" id="6412"/>
    <lineage>
        <taxon>Eukaryota</taxon>
        <taxon>Metazoa</taxon>
        <taxon>Spiralia</taxon>
        <taxon>Lophotrochozoa</taxon>
        <taxon>Annelida</taxon>
        <taxon>Clitellata</taxon>
        <taxon>Hirudinea</taxon>
        <taxon>Rhynchobdellida</taxon>
        <taxon>Glossiphoniidae</taxon>
        <taxon>Helobdella</taxon>
    </lineage>
</organism>
<dbReference type="OrthoDB" id="284854at2759"/>
<dbReference type="EMBL" id="KB097571">
    <property type="protein sequence ID" value="ESN94459.1"/>
    <property type="molecule type" value="Genomic_DNA"/>
</dbReference>
<feature type="domain" description="VPS9" evidence="3">
    <location>
        <begin position="91"/>
        <end position="248"/>
    </location>
</feature>
<dbReference type="EnsemblMetazoa" id="HelroT164305">
    <property type="protein sequence ID" value="HelroP164305"/>
    <property type="gene ID" value="HelroG164305"/>
</dbReference>
<dbReference type="PANTHER" id="PTHR46089:SF2">
    <property type="entry name" value="ALSIN HOMOLOG"/>
    <property type="match status" value="1"/>
</dbReference>
<evidence type="ECO:0000313" key="5">
    <source>
        <dbReference type="EnsemblMetazoa" id="HelroP164305"/>
    </source>
</evidence>
<dbReference type="EMBL" id="AMQM01001626">
    <property type="status" value="NOT_ANNOTATED_CDS"/>
    <property type="molecule type" value="Genomic_DNA"/>
</dbReference>
<keyword evidence="2" id="KW-1133">Transmembrane helix</keyword>
<feature type="region of interest" description="Disordered" evidence="1">
    <location>
        <begin position="1"/>
        <end position="52"/>
    </location>
</feature>
<dbReference type="InterPro" id="IPR051984">
    <property type="entry name" value="Alsin"/>
</dbReference>
<keyword evidence="2" id="KW-0472">Membrane</keyword>
<reference evidence="4 6" key="2">
    <citation type="journal article" date="2013" name="Nature">
        <title>Insights into bilaterian evolution from three spiralian genomes.</title>
        <authorList>
            <person name="Simakov O."/>
            <person name="Marletaz F."/>
            <person name="Cho S.J."/>
            <person name="Edsinger-Gonzales E."/>
            <person name="Havlak P."/>
            <person name="Hellsten U."/>
            <person name="Kuo D.H."/>
            <person name="Larsson T."/>
            <person name="Lv J."/>
            <person name="Arendt D."/>
            <person name="Savage R."/>
            <person name="Osoegawa K."/>
            <person name="de Jong P."/>
            <person name="Grimwood J."/>
            <person name="Chapman J.A."/>
            <person name="Shapiro H."/>
            <person name="Aerts A."/>
            <person name="Otillar R.P."/>
            <person name="Terry A.Y."/>
            <person name="Boore J.L."/>
            <person name="Grigoriev I.V."/>
            <person name="Lindberg D.R."/>
            <person name="Seaver E.C."/>
            <person name="Weisblat D.A."/>
            <person name="Putnam N.H."/>
            <person name="Rokhsar D.S."/>
        </authorList>
    </citation>
    <scope>NUCLEOTIDE SEQUENCE</scope>
</reference>
<dbReference type="SUPFAM" id="SSF109993">
    <property type="entry name" value="VPS9 domain"/>
    <property type="match status" value="1"/>
</dbReference>
<evidence type="ECO:0000313" key="6">
    <source>
        <dbReference type="Proteomes" id="UP000015101"/>
    </source>
</evidence>
<sequence length="253" mass="29939">MATSEYNLRSTKDDKISDLFDNNYVNKPGDHSQNEPPGSEHQPQPVLMFSTAPPQVNDSTYPRIFQGNCTEALNWRAYYENWLIFKHSLMVDNEGNMRDSRNEFNPTMVTSLLNLLLREPANHWPNSPPAKTKRSFNELKTCFHEHYNPKDTSFSPIEKLFQIRKAFHEINLAVERFRREVVQWCMDDLFPLFLFVVIRSRIQHLGAEINFINELTDKNMEMGELAIMFTTLKLMFMFVNLEFYIFRKFHDIL</sequence>
<evidence type="ECO:0000259" key="3">
    <source>
        <dbReference type="PROSITE" id="PS51205"/>
    </source>
</evidence>
<dbReference type="AlphaFoldDB" id="T1EV89"/>
<proteinExistence type="predicted"/>
<keyword evidence="2" id="KW-0812">Transmembrane</keyword>
<dbReference type="KEGG" id="hro:HELRODRAFT_164305"/>
<dbReference type="PROSITE" id="PS51205">
    <property type="entry name" value="VPS9"/>
    <property type="match status" value="1"/>
</dbReference>
<dbReference type="Proteomes" id="UP000015101">
    <property type="component" value="Unassembled WGS sequence"/>
</dbReference>
<dbReference type="RefSeq" id="XP_009027523.1">
    <property type="nucleotide sequence ID" value="XM_009029275.1"/>
</dbReference>
<dbReference type="Gene3D" id="1.20.1050.80">
    <property type="entry name" value="VPS9 domain"/>
    <property type="match status" value="1"/>
</dbReference>
<dbReference type="CTD" id="20200489"/>
<dbReference type="InterPro" id="IPR003123">
    <property type="entry name" value="VPS9"/>
</dbReference>
<feature type="transmembrane region" description="Helical" evidence="2">
    <location>
        <begin position="225"/>
        <end position="246"/>
    </location>
</feature>
<dbReference type="HOGENOM" id="CLU_1099527_0_0_1"/>
<keyword evidence="6" id="KW-1185">Reference proteome</keyword>
<accession>T1EV89</accession>
<evidence type="ECO:0000256" key="2">
    <source>
        <dbReference type="SAM" id="Phobius"/>
    </source>
</evidence>
<dbReference type="eggNOG" id="KOG0231">
    <property type="taxonomic scope" value="Eukaryota"/>
</dbReference>
<reference evidence="6" key="1">
    <citation type="submission" date="2012-12" db="EMBL/GenBank/DDBJ databases">
        <authorList>
            <person name="Hellsten U."/>
            <person name="Grimwood J."/>
            <person name="Chapman J.A."/>
            <person name="Shapiro H."/>
            <person name="Aerts A."/>
            <person name="Otillar R.P."/>
            <person name="Terry A.Y."/>
            <person name="Boore J.L."/>
            <person name="Simakov O."/>
            <person name="Marletaz F."/>
            <person name="Cho S.-J."/>
            <person name="Edsinger-Gonzales E."/>
            <person name="Havlak P."/>
            <person name="Kuo D.-H."/>
            <person name="Larsson T."/>
            <person name="Lv J."/>
            <person name="Arendt D."/>
            <person name="Savage R."/>
            <person name="Osoegawa K."/>
            <person name="de Jong P."/>
            <person name="Lindberg D.R."/>
            <person name="Seaver E.C."/>
            <person name="Weisblat D.A."/>
            <person name="Putnam N.H."/>
            <person name="Grigoriev I.V."/>
            <person name="Rokhsar D.S."/>
        </authorList>
    </citation>
    <scope>NUCLEOTIDE SEQUENCE</scope>
</reference>
<evidence type="ECO:0000256" key="1">
    <source>
        <dbReference type="SAM" id="MobiDB-lite"/>
    </source>
</evidence>
<name>T1EV89_HELRO</name>
<gene>
    <name evidence="5" type="primary">20200489</name>
    <name evidence="4" type="ORF">HELRODRAFT_164305</name>
</gene>
<evidence type="ECO:0000313" key="4">
    <source>
        <dbReference type="EMBL" id="ESN94459.1"/>
    </source>
</evidence>
<dbReference type="InterPro" id="IPR037191">
    <property type="entry name" value="VPS9_dom_sf"/>
</dbReference>
<dbReference type="PANTHER" id="PTHR46089">
    <property type="entry name" value="ALSIN HOMOLOG"/>
    <property type="match status" value="1"/>
</dbReference>
<reference evidence="5" key="3">
    <citation type="submission" date="2015-06" db="UniProtKB">
        <authorList>
            <consortium name="EnsemblMetazoa"/>
        </authorList>
    </citation>
    <scope>IDENTIFICATION</scope>
</reference>
<dbReference type="GeneID" id="20200489"/>
<dbReference type="STRING" id="6412.T1EV89"/>